<dbReference type="EMBL" id="RKLR01000007">
    <property type="protein sequence ID" value="MBX0324610.1"/>
    <property type="molecule type" value="Genomic_DNA"/>
</dbReference>
<protein>
    <recommendedName>
        <fullName evidence="3">Helix-turn-helix protein</fullName>
    </recommendedName>
</protein>
<evidence type="ECO:0000313" key="1">
    <source>
        <dbReference type="EMBL" id="MBX0324610.1"/>
    </source>
</evidence>
<organism evidence="1 2">
    <name type="scientific">Haloarcula rubra</name>
    <dbReference type="NCBI Taxonomy" id="2487747"/>
    <lineage>
        <taxon>Archaea</taxon>
        <taxon>Methanobacteriati</taxon>
        <taxon>Methanobacteriota</taxon>
        <taxon>Stenosarchaea group</taxon>
        <taxon>Halobacteria</taxon>
        <taxon>Halobacteriales</taxon>
        <taxon>Haloarculaceae</taxon>
        <taxon>Haloarcula</taxon>
    </lineage>
</organism>
<gene>
    <name evidence="1" type="ORF">EGH21_16395</name>
</gene>
<evidence type="ECO:0000313" key="2">
    <source>
        <dbReference type="Proteomes" id="UP001430377"/>
    </source>
</evidence>
<dbReference type="AlphaFoldDB" id="A0AAW4PTN2"/>
<accession>A0AAW4PTN2</accession>
<sequence>MGVSAADDIDVRDISPTAWRLLRVAAGFGQREVETEVDDIMQAHVSMLESDTRSLSEARLEDLFELYRAEITDEQLCVLVENF</sequence>
<keyword evidence="2" id="KW-1185">Reference proteome</keyword>
<reference evidence="1 2" key="1">
    <citation type="submission" date="2021-06" db="EMBL/GenBank/DDBJ databases">
        <title>Halomicroarcula sp. a new haloarchaeum isolated from saline soil.</title>
        <authorList>
            <person name="Duran-Viseras A."/>
            <person name="Sanchez-Porro C."/>
            <person name="Ventosa A."/>
        </authorList>
    </citation>
    <scope>NUCLEOTIDE SEQUENCE [LARGE SCALE GENOMIC DNA]</scope>
    <source>
        <strain evidence="1 2">F13</strain>
    </source>
</reference>
<name>A0AAW4PTN2_9EURY</name>
<evidence type="ECO:0008006" key="3">
    <source>
        <dbReference type="Google" id="ProtNLM"/>
    </source>
</evidence>
<dbReference type="Proteomes" id="UP001430377">
    <property type="component" value="Unassembled WGS sequence"/>
</dbReference>
<proteinExistence type="predicted"/>
<dbReference type="RefSeq" id="WP_220619563.1">
    <property type="nucleotide sequence ID" value="NZ_RKLR01000007.1"/>
</dbReference>
<comment type="caution">
    <text evidence="1">The sequence shown here is derived from an EMBL/GenBank/DDBJ whole genome shotgun (WGS) entry which is preliminary data.</text>
</comment>